<dbReference type="Proteomes" id="UP001241056">
    <property type="component" value="Unassembled WGS sequence"/>
</dbReference>
<dbReference type="PANTHER" id="PTHR47505:SF1">
    <property type="entry name" value="DNA UTILIZATION PROTEIN YHGH"/>
    <property type="match status" value="1"/>
</dbReference>
<feature type="domain" description="Double zinc ribbon" evidence="2">
    <location>
        <begin position="32"/>
        <end position="82"/>
    </location>
</feature>
<dbReference type="Pfam" id="PF18912">
    <property type="entry name" value="DZR_2"/>
    <property type="match status" value="1"/>
</dbReference>
<dbReference type="InterPro" id="IPR051910">
    <property type="entry name" value="ComF/GntX_DNA_util-trans"/>
</dbReference>
<evidence type="ECO:0000313" key="4">
    <source>
        <dbReference type="Proteomes" id="UP001241056"/>
    </source>
</evidence>
<dbReference type="InterPro" id="IPR029057">
    <property type="entry name" value="PRTase-like"/>
</dbReference>
<comment type="caution">
    <text evidence="3">The sequence shown here is derived from an EMBL/GenBank/DDBJ whole genome shotgun (WGS) entry which is preliminary data.</text>
</comment>
<accession>A0ABT7SMP5</accession>
<keyword evidence="4" id="KW-1185">Reference proteome</keyword>
<dbReference type="SUPFAM" id="SSF53271">
    <property type="entry name" value="PRTase-like"/>
    <property type="match status" value="1"/>
</dbReference>
<proteinExistence type="inferred from homology"/>
<dbReference type="PANTHER" id="PTHR47505">
    <property type="entry name" value="DNA UTILIZATION PROTEIN YHGH"/>
    <property type="match status" value="1"/>
</dbReference>
<sequence length="260" mass="29810">MSKKAYVRLQMVQWLMRRSVHRLKVKLRRLWLSKTCLLCGVAVIDEQPICEPCKLDLPWLQHGCQFCALPIPAGERSCHQCQQQLQPFRQAAAAWSYGFPVSTLISRFKYNSQWPYGRLLAQMLAEYLEFEYQEGRLIKADYLLAVPLANKRQRQRGYNQAQMIAQWLSRDLHIPLLYKTAQRIRYTSIQQGLTASQRHRNMRNAFRIVQPEQVVGRHIAIVDDVLTTGATCAALTRSLLAAGASRVDVYCLARTGFAAG</sequence>
<protein>
    <submittedName>
        <fullName evidence="3">Double zinc ribbon domain-containing protein</fullName>
    </submittedName>
</protein>
<dbReference type="Gene3D" id="3.40.50.2020">
    <property type="match status" value="1"/>
</dbReference>
<gene>
    <name evidence="3" type="ORF">QEZ41_00665</name>
</gene>
<comment type="similarity">
    <text evidence="1">Belongs to the ComF/GntX family.</text>
</comment>
<dbReference type="CDD" id="cd06223">
    <property type="entry name" value="PRTases_typeI"/>
    <property type="match status" value="1"/>
</dbReference>
<evidence type="ECO:0000256" key="1">
    <source>
        <dbReference type="ARBA" id="ARBA00008007"/>
    </source>
</evidence>
<dbReference type="InterPro" id="IPR000836">
    <property type="entry name" value="PRTase_dom"/>
</dbReference>
<evidence type="ECO:0000259" key="2">
    <source>
        <dbReference type="Pfam" id="PF18912"/>
    </source>
</evidence>
<organism evidence="3 4">
    <name type="scientific">Thiopseudomonas acetoxidans</name>
    <dbReference type="NCBI Taxonomy" id="3041622"/>
    <lineage>
        <taxon>Bacteria</taxon>
        <taxon>Pseudomonadati</taxon>
        <taxon>Pseudomonadota</taxon>
        <taxon>Gammaproteobacteria</taxon>
        <taxon>Pseudomonadales</taxon>
        <taxon>Pseudomonadaceae</taxon>
        <taxon>Thiopseudomonas</taxon>
    </lineage>
</organism>
<reference evidence="3 4" key="1">
    <citation type="submission" date="2023-06" db="EMBL/GenBank/DDBJ databases">
        <title>Thiopseudomonas sp. CY1220 draft genome sequence.</title>
        <authorList>
            <person name="Zhao G."/>
            <person name="An M."/>
        </authorList>
    </citation>
    <scope>NUCLEOTIDE SEQUENCE [LARGE SCALE GENOMIC DNA]</scope>
    <source>
        <strain evidence="3 4">CY1220</strain>
    </source>
</reference>
<name>A0ABT7SMP5_9GAMM</name>
<dbReference type="EMBL" id="JAUCDY010000001">
    <property type="protein sequence ID" value="MDM7856799.1"/>
    <property type="molecule type" value="Genomic_DNA"/>
</dbReference>
<dbReference type="InterPro" id="IPR044005">
    <property type="entry name" value="DZR_2"/>
</dbReference>
<evidence type="ECO:0000313" key="3">
    <source>
        <dbReference type="EMBL" id="MDM7856799.1"/>
    </source>
</evidence>